<reference evidence="2" key="1">
    <citation type="submission" date="2020-09" db="EMBL/GenBank/DDBJ databases">
        <title>Genome sequence of Vibrio parahaemolyticus isolates.</title>
        <authorList>
            <person name="Hammerl J.A."/>
            <person name="Strauch E."/>
        </authorList>
    </citation>
    <scope>NUCLEOTIDE SEQUENCE</scope>
    <source>
        <strain evidence="2">17-VB00146</strain>
    </source>
</reference>
<protein>
    <submittedName>
        <fullName evidence="2">Uncharacterized protein</fullName>
    </submittedName>
</protein>
<evidence type="ECO:0000313" key="2">
    <source>
        <dbReference type="EMBL" id="MCC3803808.1"/>
    </source>
</evidence>
<feature type="transmembrane region" description="Helical" evidence="1">
    <location>
        <begin position="43"/>
        <end position="63"/>
    </location>
</feature>
<keyword evidence="1" id="KW-1133">Transmembrane helix</keyword>
<keyword evidence="1" id="KW-0472">Membrane</keyword>
<dbReference type="EMBL" id="JACVHL010000002">
    <property type="protein sequence ID" value="MCC3803808.1"/>
    <property type="molecule type" value="Genomic_DNA"/>
</dbReference>
<feature type="transmembrane region" description="Helical" evidence="1">
    <location>
        <begin position="19"/>
        <end position="37"/>
    </location>
</feature>
<sequence>MSNATTAVSVKKPLVSGKWIYLPLLGICTYGSLVAAFNGYPHLTLSIVAMWALFPIFLITKALEISDDGGNFKIVEKRMFIRFCFSTRVIKMSKKVSSLDKRKYLGKTYYVITGPEHQISLFGIKEKQYERFRAMYNQ</sequence>
<accession>A0A9Q3U7U5</accession>
<keyword evidence="1" id="KW-0812">Transmembrane</keyword>
<dbReference type="AlphaFoldDB" id="A0A9Q3U7U5"/>
<proteinExistence type="predicted"/>
<gene>
    <name evidence="2" type="ORF">IB292_02040</name>
</gene>
<comment type="caution">
    <text evidence="2">The sequence shown here is derived from an EMBL/GenBank/DDBJ whole genome shotgun (WGS) entry which is preliminary data.</text>
</comment>
<dbReference type="RefSeq" id="WP_228085483.1">
    <property type="nucleotide sequence ID" value="NZ_JACVHL010000002.1"/>
</dbReference>
<name>A0A9Q3U7U5_VIBPH</name>
<dbReference type="Proteomes" id="UP000726777">
    <property type="component" value="Unassembled WGS sequence"/>
</dbReference>
<evidence type="ECO:0000256" key="1">
    <source>
        <dbReference type="SAM" id="Phobius"/>
    </source>
</evidence>
<organism evidence="2 3">
    <name type="scientific">Vibrio parahaemolyticus</name>
    <dbReference type="NCBI Taxonomy" id="670"/>
    <lineage>
        <taxon>Bacteria</taxon>
        <taxon>Pseudomonadati</taxon>
        <taxon>Pseudomonadota</taxon>
        <taxon>Gammaproteobacteria</taxon>
        <taxon>Vibrionales</taxon>
        <taxon>Vibrionaceae</taxon>
        <taxon>Vibrio</taxon>
    </lineage>
</organism>
<evidence type="ECO:0000313" key="3">
    <source>
        <dbReference type="Proteomes" id="UP000726777"/>
    </source>
</evidence>